<dbReference type="Proteomes" id="UP001150603">
    <property type="component" value="Unassembled WGS sequence"/>
</dbReference>
<evidence type="ECO:0000313" key="1">
    <source>
        <dbReference type="EMBL" id="KAJ1939438.1"/>
    </source>
</evidence>
<comment type="caution">
    <text evidence="1">The sequence shown here is derived from an EMBL/GenBank/DDBJ whole genome shotgun (WGS) entry which is preliminary data.</text>
</comment>
<organism evidence="1 2">
    <name type="scientific">Linderina macrospora</name>
    <dbReference type="NCBI Taxonomy" id="4868"/>
    <lineage>
        <taxon>Eukaryota</taxon>
        <taxon>Fungi</taxon>
        <taxon>Fungi incertae sedis</taxon>
        <taxon>Zoopagomycota</taxon>
        <taxon>Kickxellomycotina</taxon>
        <taxon>Kickxellomycetes</taxon>
        <taxon>Kickxellales</taxon>
        <taxon>Kickxellaceae</taxon>
        <taxon>Linderina</taxon>
    </lineage>
</organism>
<protein>
    <submittedName>
        <fullName evidence="1">Uncharacterized protein</fullName>
    </submittedName>
</protein>
<proteinExistence type="predicted"/>
<accession>A0ACC1J6L4</accession>
<keyword evidence="2" id="KW-1185">Reference proteome</keyword>
<dbReference type="EMBL" id="JANBPW010002845">
    <property type="protein sequence ID" value="KAJ1939438.1"/>
    <property type="molecule type" value="Genomic_DNA"/>
</dbReference>
<sequence length="209" mass="22317">MSGMHSALKHDAIVSGKDTDVNHERIEAEAERVASGARMALQESRKARRQLDISVPTWTGSSGEAGMPGGKQRFGSKVNPNLVAPPPSILMSNELPDEFKFGGLQALGGSRPRNLPPAASAINDSIVQNAVTMELILVEAIRKALKDAGGEMGSRELIERFERQVPTGGAARLRELAASVADLASRQPQGARRTGIGRVVHKVWVLKGN</sequence>
<gene>
    <name evidence="1" type="ORF">FBU59_004125</name>
</gene>
<evidence type="ECO:0000313" key="2">
    <source>
        <dbReference type="Proteomes" id="UP001150603"/>
    </source>
</evidence>
<reference evidence="1" key="1">
    <citation type="submission" date="2022-07" db="EMBL/GenBank/DDBJ databases">
        <title>Phylogenomic reconstructions and comparative analyses of Kickxellomycotina fungi.</title>
        <authorList>
            <person name="Reynolds N.K."/>
            <person name="Stajich J.E."/>
            <person name="Barry K."/>
            <person name="Grigoriev I.V."/>
            <person name="Crous P."/>
            <person name="Smith M.E."/>
        </authorList>
    </citation>
    <scope>NUCLEOTIDE SEQUENCE</scope>
    <source>
        <strain evidence="1">NRRL 5244</strain>
    </source>
</reference>
<name>A0ACC1J6L4_9FUNG</name>